<dbReference type="InterPro" id="IPR015053">
    <property type="entry name" value="DUF1871"/>
</dbReference>
<evidence type="ECO:0000313" key="1">
    <source>
        <dbReference type="EMBL" id="ARQ06447.1"/>
    </source>
</evidence>
<dbReference type="STRING" id="1855823.MCCS_07990"/>
<dbReference type="RefSeq" id="WP_086042114.1">
    <property type="nucleotide sequence ID" value="NZ_CBCRZA010000001.1"/>
</dbReference>
<dbReference type="AlphaFoldDB" id="A0A1W7A9Z3"/>
<organism evidence="1 2">
    <name type="scientific">Macrococcoides canis</name>
    <dbReference type="NCBI Taxonomy" id="1855823"/>
    <lineage>
        <taxon>Bacteria</taxon>
        <taxon>Bacillati</taxon>
        <taxon>Bacillota</taxon>
        <taxon>Bacilli</taxon>
        <taxon>Bacillales</taxon>
        <taxon>Staphylococcaceae</taxon>
        <taxon>Macrococcoides</taxon>
    </lineage>
</organism>
<protein>
    <recommendedName>
        <fullName evidence="3">DUF1871 family protein</fullName>
    </recommendedName>
</protein>
<accession>A0A1W7A9Z3</accession>
<sequence>MNPEFNIKMYQILNRWNPMQLEDASEGDMEYYEIMDIIHQKLPHQITVEKIQNVFKFSFDSAPSKSEIEHVIAQIYALDQSCEV</sequence>
<evidence type="ECO:0000313" key="2">
    <source>
        <dbReference type="Proteomes" id="UP000194154"/>
    </source>
</evidence>
<dbReference type="SUPFAM" id="SSF116922">
    <property type="entry name" value="YugE-like"/>
    <property type="match status" value="1"/>
</dbReference>
<gene>
    <name evidence="1" type="ORF">MCCS_07990</name>
</gene>
<dbReference type="KEGG" id="mcak:MCCS_07990"/>
<dbReference type="Gene3D" id="1.10.340.20">
    <property type="entry name" value="Apc36109-like domain"/>
    <property type="match status" value="1"/>
</dbReference>
<dbReference type="Proteomes" id="UP000194154">
    <property type="component" value="Chromosome"/>
</dbReference>
<reference evidence="1 2" key="1">
    <citation type="journal article" date="2017" name="Int. J. Syst. Evol. Microbiol.">
        <title>Macrococcus canis sp. nov., a skin bacterium associated with infections in dogs.</title>
        <authorList>
            <person name="Gobeli Brawand S."/>
            <person name="Cotting K."/>
            <person name="Gomez-Sanz E."/>
            <person name="Collaud A."/>
            <person name="Thomann A."/>
            <person name="Brodard I."/>
            <person name="Rodriguez-Campos S."/>
            <person name="Strauss C."/>
            <person name="Perreten V."/>
        </authorList>
    </citation>
    <scope>NUCLEOTIDE SEQUENCE [LARGE SCALE GENOMIC DNA]</scope>
    <source>
        <strain evidence="1 2">KM45013</strain>
    </source>
</reference>
<evidence type="ECO:0008006" key="3">
    <source>
        <dbReference type="Google" id="ProtNLM"/>
    </source>
</evidence>
<dbReference type="EMBL" id="CP021059">
    <property type="protein sequence ID" value="ARQ06447.1"/>
    <property type="molecule type" value="Genomic_DNA"/>
</dbReference>
<dbReference type="GeneID" id="35294934"/>
<dbReference type="Pfam" id="PF08958">
    <property type="entry name" value="DUF1871"/>
    <property type="match status" value="1"/>
</dbReference>
<name>A0A1W7A9Z3_9STAP</name>
<proteinExistence type="predicted"/>
<keyword evidence="2" id="KW-1185">Reference proteome</keyword>
<dbReference type="OrthoDB" id="2353632at2"/>
<dbReference type="InterPro" id="IPR023162">
    <property type="entry name" value="Apc36109-like_dom_sf"/>
</dbReference>